<reference evidence="2 3" key="1">
    <citation type="journal article" date="2015" name="Stand. Genomic Sci.">
        <title>Genomic Encyclopedia of Bacterial and Archaeal Type Strains, Phase III: the genomes of soil and plant-associated and newly described type strains.</title>
        <authorList>
            <person name="Whitman W.B."/>
            <person name="Woyke T."/>
            <person name="Klenk H.P."/>
            <person name="Zhou Y."/>
            <person name="Lilburn T.G."/>
            <person name="Beck B.J."/>
            <person name="De Vos P."/>
            <person name="Vandamme P."/>
            <person name="Eisen J.A."/>
            <person name="Garrity G."/>
            <person name="Hugenholtz P."/>
            <person name="Kyrpides N.C."/>
        </authorList>
    </citation>
    <scope>NUCLEOTIDE SEQUENCE [LARGE SCALE GENOMIC DNA]</scope>
    <source>
        <strain evidence="2 3">CGMCC 1.10116</strain>
    </source>
</reference>
<feature type="domain" description="ABM" evidence="1">
    <location>
        <begin position="59"/>
        <end position="150"/>
    </location>
</feature>
<keyword evidence="2" id="KW-0503">Monooxygenase</keyword>
<dbReference type="AlphaFoldDB" id="A0A562QHJ6"/>
<dbReference type="GO" id="GO:0004497">
    <property type="term" value="F:monooxygenase activity"/>
    <property type="evidence" value="ECO:0007669"/>
    <property type="project" value="UniProtKB-KW"/>
</dbReference>
<name>A0A562QHJ6_9BACI</name>
<evidence type="ECO:0000313" key="2">
    <source>
        <dbReference type="EMBL" id="TWI56232.1"/>
    </source>
</evidence>
<evidence type="ECO:0000259" key="1">
    <source>
        <dbReference type="PROSITE" id="PS51725"/>
    </source>
</evidence>
<dbReference type="InterPro" id="IPR011008">
    <property type="entry name" value="Dimeric_a/b-barrel"/>
</dbReference>
<keyword evidence="2" id="KW-0560">Oxidoreductase</keyword>
<dbReference type="PANTHER" id="PTHR34474">
    <property type="entry name" value="SIGNAL TRANSDUCTION PROTEIN TRAP"/>
    <property type="match status" value="1"/>
</dbReference>
<comment type="caution">
    <text evidence="2">The sequence shown here is derived from an EMBL/GenBank/DDBJ whole genome shotgun (WGS) entry which is preliminary data.</text>
</comment>
<proteinExistence type="predicted"/>
<dbReference type="EMBL" id="VLKZ01000005">
    <property type="protein sequence ID" value="TWI56232.1"/>
    <property type="molecule type" value="Genomic_DNA"/>
</dbReference>
<protein>
    <submittedName>
        <fullName evidence="2">Heme-degrading monooxygenase HmoA</fullName>
    </submittedName>
</protein>
<keyword evidence="3" id="KW-1185">Reference proteome</keyword>
<evidence type="ECO:0000313" key="3">
    <source>
        <dbReference type="Proteomes" id="UP000315711"/>
    </source>
</evidence>
<dbReference type="SUPFAM" id="SSF54909">
    <property type="entry name" value="Dimeric alpha+beta barrel"/>
    <property type="match status" value="1"/>
</dbReference>
<dbReference type="InterPro" id="IPR050404">
    <property type="entry name" value="Heme-degrading_MO"/>
</dbReference>
<accession>A0A562QHJ6</accession>
<dbReference type="Proteomes" id="UP000315711">
    <property type="component" value="Unassembled WGS sequence"/>
</dbReference>
<dbReference type="InterPro" id="IPR007138">
    <property type="entry name" value="ABM_dom"/>
</dbReference>
<dbReference type="PROSITE" id="PS51725">
    <property type="entry name" value="ABM"/>
    <property type="match status" value="1"/>
</dbReference>
<sequence length="158" mass="17919">MKKALTIEISEDSTLPNHGLTMEGDSGSLFFFEGESYEDLSAKRYEIFSETGELPSNGYVVMNNIPVSAEGRETFEERFKNRAGLVETEPGFKAIRILRPLDDDTYVVMTIWENEESFTNWQTSQSYQNAHKKRGTAEGLATTIFPRPSFVTTYHLKG</sequence>
<dbReference type="Gene3D" id="3.30.70.100">
    <property type="match status" value="1"/>
</dbReference>
<dbReference type="PANTHER" id="PTHR34474:SF2">
    <property type="entry name" value="SIGNAL TRANSDUCTION PROTEIN TRAP"/>
    <property type="match status" value="1"/>
</dbReference>
<dbReference type="RefSeq" id="WP_277877976.1">
    <property type="nucleotide sequence ID" value="NZ_VLKZ01000005.1"/>
</dbReference>
<gene>
    <name evidence="2" type="ORF">IQ10_02123</name>
</gene>
<dbReference type="Pfam" id="PF03992">
    <property type="entry name" value="ABM"/>
    <property type="match status" value="1"/>
</dbReference>
<organism evidence="2 3">
    <name type="scientific">Halalkalibacter nanhaiisediminis</name>
    <dbReference type="NCBI Taxonomy" id="688079"/>
    <lineage>
        <taxon>Bacteria</taxon>
        <taxon>Bacillati</taxon>
        <taxon>Bacillota</taxon>
        <taxon>Bacilli</taxon>
        <taxon>Bacillales</taxon>
        <taxon>Bacillaceae</taxon>
        <taxon>Halalkalibacter</taxon>
    </lineage>
</organism>